<comment type="caution">
    <text evidence="8">The sequence shown here is derived from an EMBL/GenBank/DDBJ whole genome shotgun (WGS) entry which is preliminary data.</text>
</comment>
<dbReference type="Pfam" id="PF02687">
    <property type="entry name" value="FtsX"/>
    <property type="match status" value="2"/>
</dbReference>
<name>A0A5C5UUU4_9BACT</name>
<reference evidence="8 9" key="1">
    <citation type="submission" date="2019-02" db="EMBL/GenBank/DDBJ databases">
        <title>Deep-cultivation of Planctomycetes and their phenomic and genomic characterization uncovers novel biology.</title>
        <authorList>
            <person name="Wiegand S."/>
            <person name="Jogler M."/>
            <person name="Boedeker C."/>
            <person name="Pinto D."/>
            <person name="Vollmers J."/>
            <person name="Rivas-Marin E."/>
            <person name="Kohn T."/>
            <person name="Peeters S.H."/>
            <person name="Heuer A."/>
            <person name="Rast P."/>
            <person name="Oberbeckmann S."/>
            <person name="Bunk B."/>
            <person name="Jeske O."/>
            <person name="Meyerdierks A."/>
            <person name="Storesund J.E."/>
            <person name="Kallscheuer N."/>
            <person name="Luecker S."/>
            <person name="Lage O.M."/>
            <person name="Pohl T."/>
            <person name="Merkel B.J."/>
            <person name="Hornburger P."/>
            <person name="Mueller R.-W."/>
            <person name="Bruemmer F."/>
            <person name="Labrenz M."/>
            <person name="Spormann A.M."/>
            <person name="Op Den Camp H."/>
            <person name="Overmann J."/>
            <person name="Amann R."/>
            <person name="Jetten M.S.M."/>
            <person name="Mascher T."/>
            <person name="Medema M.H."/>
            <person name="Devos D.P."/>
            <person name="Kaster A.-K."/>
            <person name="Ovreas L."/>
            <person name="Rohde M."/>
            <person name="Galperin M.Y."/>
            <person name="Jogler C."/>
        </authorList>
    </citation>
    <scope>NUCLEOTIDE SEQUENCE [LARGE SCALE GENOMIC DNA]</scope>
    <source>
        <strain evidence="8 9">KOR34</strain>
    </source>
</reference>
<organism evidence="8 9">
    <name type="scientific">Posidoniimonas corsicana</name>
    <dbReference type="NCBI Taxonomy" id="1938618"/>
    <lineage>
        <taxon>Bacteria</taxon>
        <taxon>Pseudomonadati</taxon>
        <taxon>Planctomycetota</taxon>
        <taxon>Planctomycetia</taxon>
        <taxon>Pirellulales</taxon>
        <taxon>Lacipirellulaceae</taxon>
        <taxon>Posidoniimonas</taxon>
    </lineage>
</organism>
<dbReference type="OrthoDB" id="219657at2"/>
<evidence type="ECO:0000256" key="3">
    <source>
        <dbReference type="ARBA" id="ARBA00022692"/>
    </source>
</evidence>
<gene>
    <name evidence="8" type="ORF">KOR34_52190</name>
</gene>
<dbReference type="Proteomes" id="UP000316714">
    <property type="component" value="Unassembled WGS sequence"/>
</dbReference>
<feature type="domain" description="ABC3 transporter permease C-terminal" evidence="7">
    <location>
        <begin position="1031"/>
        <end position="1138"/>
    </location>
</feature>
<feature type="transmembrane region" description="Helical" evidence="6">
    <location>
        <begin position="717"/>
        <end position="735"/>
    </location>
</feature>
<dbReference type="EMBL" id="SIHJ01000008">
    <property type="protein sequence ID" value="TWT29407.1"/>
    <property type="molecule type" value="Genomic_DNA"/>
</dbReference>
<dbReference type="InterPro" id="IPR003838">
    <property type="entry name" value="ABC3_permease_C"/>
</dbReference>
<feature type="transmembrane region" description="Helical" evidence="6">
    <location>
        <begin position="20"/>
        <end position="39"/>
    </location>
</feature>
<feature type="transmembrane region" description="Helical" evidence="6">
    <location>
        <begin position="642"/>
        <end position="660"/>
    </location>
</feature>
<keyword evidence="9" id="KW-1185">Reference proteome</keyword>
<dbReference type="RefSeq" id="WP_146569021.1">
    <property type="nucleotide sequence ID" value="NZ_SIHJ01000008.1"/>
</dbReference>
<feature type="transmembrane region" description="Helical" evidence="6">
    <location>
        <begin position="689"/>
        <end position="711"/>
    </location>
</feature>
<dbReference type="PANTHER" id="PTHR43738:SF2">
    <property type="entry name" value="ABC TRANSPORTER PERMEASE"/>
    <property type="match status" value="1"/>
</dbReference>
<keyword evidence="2" id="KW-1003">Cell membrane</keyword>
<proteinExistence type="predicted"/>
<evidence type="ECO:0000313" key="9">
    <source>
        <dbReference type="Proteomes" id="UP000316714"/>
    </source>
</evidence>
<feature type="transmembrane region" description="Helical" evidence="6">
    <location>
        <begin position="593"/>
        <end position="614"/>
    </location>
</feature>
<accession>A0A5C5UUU4</accession>
<dbReference type="PANTHER" id="PTHR43738">
    <property type="entry name" value="ABC TRANSPORTER, MEMBRANE PROTEIN"/>
    <property type="match status" value="1"/>
</dbReference>
<feature type="transmembrane region" description="Helical" evidence="6">
    <location>
        <begin position="541"/>
        <end position="561"/>
    </location>
</feature>
<evidence type="ECO:0000256" key="1">
    <source>
        <dbReference type="ARBA" id="ARBA00004651"/>
    </source>
</evidence>
<keyword evidence="5 6" id="KW-0472">Membrane</keyword>
<feature type="transmembrane region" description="Helical" evidence="6">
    <location>
        <begin position="1080"/>
        <end position="1099"/>
    </location>
</feature>
<keyword evidence="4 6" id="KW-1133">Transmembrane helix</keyword>
<feature type="transmembrane region" description="Helical" evidence="6">
    <location>
        <begin position="1111"/>
        <end position="1132"/>
    </location>
</feature>
<dbReference type="AlphaFoldDB" id="A0A5C5UUU4"/>
<feature type="domain" description="ABC3 transporter permease C-terminal" evidence="7">
    <location>
        <begin position="545"/>
        <end position="665"/>
    </location>
</feature>
<evidence type="ECO:0000256" key="4">
    <source>
        <dbReference type="ARBA" id="ARBA00022989"/>
    </source>
</evidence>
<evidence type="ECO:0000313" key="8">
    <source>
        <dbReference type="EMBL" id="TWT29407.1"/>
    </source>
</evidence>
<evidence type="ECO:0000256" key="5">
    <source>
        <dbReference type="ARBA" id="ARBA00023136"/>
    </source>
</evidence>
<dbReference type="InterPro" id="IPR051125">
    <property type="entry name" value="ABC-4/HrtB_transporter"/>
</dbReference>
<comment type="subcellular location">
    <subcellularLocation>
        <location evidence="1">Cell membrane</location>
        <topology evidence="1">Multi-pass membrane protein</topology>
    </subcellularLocation>
</comment>
<evidence type="ECO:0000256" key="2">
    <source>
        <dbReference type="ARBA" id="ARBA00022475"/>
    </source>
</evidence>
<dbReference type="GO" id="GO:0005886">
    <property type="term" value="C:plasma membrane"/>
    <property type="evidence" value="ECO:0007669"/>
    <property type="project" value="UniProtKB-SubCell"/>
</dbReference>
<sequence length="1148" mass="122038">MNRIDLALRSLRYYYRTHLAVLLGVAVATAVMTGALLVGDSVRGSLKGLVLERLGSIDYALVTQQPFRAELASELSAAEGFEQRFHLATPALLLQATVTHRADGQTRRASDVQLLGVTPDFGRFNTAQDTLEPAWQIPAGEAWLTPAVAEELGVGAGDEIFLLLPSVEAIPSDSPLGEKQDTTIGQRVTVGRVLPDAGIARFTLQPTQRPPKSIFVSLAAAQQAVELPGKANLLLVGAEKPGVDGGQWLADNLKPTLDDYGLSVKAVAHGEAVQVESSQLVLSDAAVDAITAALNAAPQPAVTYLANTIRHGDKSVPYSTITGVESQAGIGPVLGADGEPLSPGPDEIILNRWAADALGAEIGDEFTVTYYEPETTHGELVEAPPLRLRLVGIAELEDSAATARPTLASDPTLTPELEGVTDAESINDWDLPFELVEPITQADEDYWDLHSTTPKAFVSFELAKKLWSTRWGTVSLLRFPTESLGISGESGGEPAPDNEAMAKLTQRLRGGLDPADLGFEFRPIKRLGLAAASGTTPFDGLFFGFSMFLIGSAVMLIALLFRLGVDQRARQVGVLGAVGWDAKRIRRVLTLEGLVVATVGAAVGVLGGIAYAWLMLAGLRTLWVGAIVTPFITLHVTPRSLLIGYVVGVIAAWLAIAWSLRGLLKNSTRALLSGQSQDSPTDGAKPGRWAWWVSVLSLGAAVGLGVAATNLRGESQAGAFFGSGVLALVYLLTAVRGRLVGRPIRSDAPAHYGVTSLAVRNLARTPTRSLLTIGLVGAASFLILAIGAFRLPPTEAGTGGYDLVALSDQPLHFDLGTPEGRREYAFRRDDEARFNNWQVDSLRVYDGEDASCLNLYQTSQPRVLGVPDKFYAPFEWADFRSPKNLKGANGWNDLNLDLGFDSNGRPVVPVVLDFNTAMYSLKLYGGVGARLTIEDSAQREITLEVVGLLKNSLLQGDLLMSEANFLQLFPETGGYRFFLIKSKPPGGDQAAFTALLEDQLSDYGFDAEDARDRLAGFLAVQNTYLSTFQTIGALGLLLGAVGVAVVQLRNVAQRRGELALLRAGGFTASRLESLVLRENLALLLGGLGVGALAAAVALAPQSLVGDASFPWLSALVLLAVIVGVGLAVGWLATRRTIAAPLLPALRGE</sequence>
<feature type="transmembrane region" description="Helical" evidence="6">
    <location>
        <begin position="1031"/>
        <end position="1052"/>
    </location>
</feature>
<evidence type="ECO:0000256" key="6">
    <source>
        <dbReference type="SAM" id="Phobius"/>
    </source>
</evidence>
<keyword evidence="3 6" id="KW-0812">Transmembrane</keyword>
<feature type="transmembrane region" description="Helical" evidence="6">
    <location>
        <begin position="770"/>
        <end position="789"/>
    </location>
</feature>
<evidence type="ECO:0000259" key="7">
    <source>
        <dbReference type="Pfam" id="PF02687"/>
    </source>
</evidence>
<protein>
    <submittedName>
        <fullName evidence="8">FtsX-like permease family protein</fullName>
    </submittedName>
</protein>